<gene>
    <name evidence="3" type="ORF">SAMN04244571_04835</name>
    <name evidence="4" type="ORF">SAMN04244574_04802</name>
</gene>
<name>A0A1I4JBM1_9GAMM</name>
<dbReference type="AlphaFoldDB" id="A0A1I4JBM1"/>
<evidence type="ECO:0000256" key="2">
    <source>
        <dbReference type="ARBA" id="ARBA00022649"/>
    </source>
</evidence>
<dbReference type="Proteomes" id="UP000198861">
    <property type="component" value="Unassembled WGS sequence"/>
</dbReference>
<dbReference type="PANTHER" id="PTHR33755">
    <property type="entry name" value="TOXIN PARE1-RELATED"/>
    <property type="match status" value="1"/>
</dbReference>
<dbReference type="InterPro" id="IPR051803">
    <property type="entry name" value="TA_system_RelE-like_toxin"/>
</dbReference>
<reference evidence="4 6" key="2">
    <citation type="submission" date="2016-10" db="EMBL/GenBank/DDBJ databases">
        <authorList>
            <person name="de Groot N.N."/>
        </authorList>
    </citation>
    <scope>NUCLEOTIDE SEQUENCE [LARGE SCALE GENOMIC DNA]</scope>
    <source>
        <strain evidence="4 6">DSM 381</strain>
    </source>
</reference>
<evidence type="ECO:0000313" key="5">
    <source>
        <dbReference type="Proteomes" id="UP000198861"/>
    </source>
</evidence>
<dbReference type="EMBL" id="FOKJ01000211">
    <property type="protein sequence ID" value="SFB65478.1"/>
    <property type="molecule type" value="Genomic_DNA"/>
</dbReference>
<protein>
    <submittedName>
        <fullName evidence="4">Plasmid stabilization system protein ParE</fullName>
    </submittedName>
</protein>
<proteinExistence type="inferred from homology"/>
<dbReference type="Proteomes" id="UP000199579">
    <property type="component" value="Unassembled WGS sequence"/>
</dbReference>
<evidence type="ECO:0000313" key="3">
    <source>
        <dbReference type="EMBL" id="SFB65478.1"/>
    </source>
</evidence>
<dbReference type="Gene3D" id="3.30.2310.20">
    <property type="entry name" value="RelE-like"/>
    <property type="match status" value="1"/>
</dbReference>
<dbReference type="InterPro" id="IPR007712">
    <property type="entry name" value="RelE/ParE_toxin"/>
</dbReference>
<keyword evidence="2" id="KW-1277">Toxin-antitoxin system</keyword>
<accession>A0A1I4JBM1</accession>
<dbReference type="RefSeq" id="WP_090945003.1">
    <property type="nucleotide sequence ID" value="NZ_FOKJ01000211.1"/>
</dbReference>
<comment type="similarity">
    <text evidence="1">Belongs to the RelE toxin family.</text>
</comment>
<reference evidence="3 5" key="1">
    <citation type="submission" date="2016-10" db="EMBL/GenBank/DDBJ databases">
        <authorList>
            <person name="Varghese N."/>
            <person name="Submissions S."/>
        </authorList>
    </citation>
    <scope>NUCLEOTIDE SEQUENCE [LARGE SCALE GENOMIC DNA]</scope>
    <source>
        <strain evidence="3 5">DSM 282</strain>
    </source>
</reference>
<organism evidence="4 6">
    <name type="scientific">Azotobacter beijerinckii</name>
    <dbReference type="NCBI Taxonomy" id="170623"/>
    <lineage>
        <taxon>Bacteria</taxon>
        <taxon>Pseudomonadati</taxon>
        <taxon>Pseudomonadota</taxon>
        <taxon>Gammaproteobacteria</taxon>
        <taxon>Pseudomonadales</taxon>
        <taxon>Pseudomonadaceae</taxon>
        <taxon>Azotobacter</taxon>
    </lineage>
</organism>
<dbReference type="InterPro" id="IPR035093">
    <property type="entry name" value="RelE/ParE_toxin_dom_sf"/>
</dbReference>
<keyword evidence="5" id="KW-1185">Reference proteome</keyword>
<evidence type="ECO:0000313" key="6">
    <source>
        <dbReference type="Proteomes" id="UP000199579"/>
    </source>
</evidence>
<dbReference type="Pfam" id="PF05016">
    <property type="entry name" value="ParE_toxin"/>
    <property type="match status" value="1"/>
</dbReference>
<dbReference type="EMBL" id="FOSX01000212">
    <property type="protein sequence ID" value="SFL63930.1"/>
    <property type="molecule type" value="Genomic_DNA"/>
</dbReference>
<sequence>MPKLEITDPAQSDLDDIFEHYAPLVGEAEAEQIVIRLLEKLEPLETFPGMGRPSQKPSVRELVFTRYPFLAQYRVKDDTVQILRVVHQRSQHPADW</sequence>
<evidence type="ECO:0000256" key="1">
    <source>
        <dbReference type="ARBA" id="ARBA00006226"/>
    </source>
</evidence>
<evidence type="ECO:0000313" key="4">
    <source>
        <dbReference type="EMBL" id="SFL63930.1"/>
    </source>
</evidence>